<dbReference type="RefSeq" id="WP_078931221.1">
    <property type="nucleotide sequence ID" value="NZ_FUXC01000008.1"/>
</dbReference>
<dbReference type="AlphaFoldDB" id="A0A1T4P958"/>
<dbReference type="Gene3D" id="1.25.40.10">
    <property type="entry name" value="Tetratricopeptide repeat domain"/>
    <property type="match status" value="1"/>
</dbReference>
<name>A0A1T4P958_9SPIR</name>
<proteinExistence type="predicted"/>
<dbReference type="SUPFAM" id="SSF48452">
    <property type="entry name" value="TPR-like"/>
    <property type="match status" value="1"/>
</dbReference>
<protein>
    <submittedName>
        <fullName evidence="2">Tetratricopeptide repeat-containing protein</fullName>
    </submittedName>
</protein>
<dbReference type="OrthoDB" id="359271at2"/>
<keyword evidence="1" id="KW-0812">Transmembrane</keyword>
<dbReference type="InterPro" id="IPR019734">
    <property type="entry name" value="TPR_rpt"/>
</dbReference>
<keyword evidence="1" id="KW-0472">Membrane</keyword>
<dbReference type="GeneID" id="303367716"/>
<reference evidence="2 3" key="1">
    <citation type="submission" date="2017-02" db="EMBL/GenBank/DDBJ databases">
        <authorList>
            <person name="Peterson S.W."/>
        </authorList>
    </citation>
    <scope>NUCLEOTIDE SEQUENCE [LARGE SCALE GENOMIC DNA]</scope>
    <source>
        <strain evidence="2 3">ATCC BAA-909</strain>
    </source>
</reference>
<evidence type="ECO:0000313" key="2">
    <source>
        <dbReference type="EMBL" id="SJZ87921.1"/>
    </source>
</evidence>
<sequence>MSNEEEKTSVLGKFLEKNIKVIGGLIAVLIVFVIVAVVGSSIKTKAAEKGLSQVDAIEYTFKKDADDISAEDFKAKQDAALSELEALASKGGIVGVRANMLKAEILFEQKNYNASRSAWLKAADAKKSAYTAPLCYYNAAICSENLNDLEGAVSGYEKAISSKDFYLIDHAYFSLGRVNEAKGDLEKAVAAYEKIEAIHSGSRWANLAKDRIIAINSTKAE</sequence>
<keyword evidence="1" id="KW-1133">Transmembrane helix</keyword>
<gene>
    <name evidence="2" type="ORF">SAMN02745152_01484</name>
</gene>
<dbReference type="Pfam" id="PF13432">
    <property type="entry name" value="TPR_16"/>
    <property type="match status" value="2"/>
</dbReference>
<organism evidence="2 3">
    <name type="scientific">Treponema berlinense</name>
    <dbReference type="NCBI Taxonomy" id="225004"/>
    <lineage>
        <taxon>Bacteria</taxon>
        <taxon>Pseudomonadati</taxon>
        <taxon>Spirochaetota</taxon>
        <taxon>Spirochaetia</taxon>
        <taxon>Spirochaetales</taxon>
        <taxon>Treponemataceae</taxon>
        <taxon>Treponema</taxon>
    </lineage>
</organism>
<evidence type="ECO:0000256" key="1">
    <source>
        <dbReference type="SAM" id="Phobius"/>
    </source>
</evidence>
<accession>A0A1T4P958</accession>
<dbReference type="STRING" id="225004.SAMN02745152_01484"/>
<keyword evidence="3" id="KW-1185">Reference proteome</keyword>
<evidence type="ECO:0000313" key="3">
    <source>
        <dbReference type="Proteomes" id="UP000190395"/>
    </source>
</evidence>
<dbReference type="Proteomes" id="UP000190395">
    <property type="component" value="Unassembled WGS sequence"/>
</dbReference>
<feature type="transmembrane region" description="Helical" evidence="1">
    <location>
        <begin position="21"/>
        <end position="42"/>
    </location>
</feature>
<dbReference type="EMBL" id="FUXC01000008">
    <property type="protein sequence ID" value="SJZ87921.1"/>
    <property type="molecule type" value="Genomic_DNA"/>
</dbReference>
<dbReference type="SMART" id="SM00028">
    <property type="entry name" value="TPR"/>
    <property type="match status" value="3"/>
</dbReference>
<dbReference type="InterPro" id="IPR011990">
    <property type="entry name" value="TPR-like_helical_dom_sf"/>
</dbReference>